<proteinExistence type="predicted"/>
<dbReference type="GO" id="GO:0030572">
    <property type="term" value="F:phosphatidyltransferase activity"/>
    <property type="evidence" value="ECO:0007669"/>
    <property type="project" value="UniProtKB-ARBA"/>
</dbReference>
<dbReference type="PANTHER" id="PTHR21248">
    <property type="entry name" value="CARDIOLIPIN SYNTHASE"/>
    <property type="match status" value="1"/>
</dbReference>
<dbReference type="Gene3D" id="3.30.870.10">
    <property type="entry name" value="Endonuclease Chain A"/>
    <property type="match status" value="1"/>
</dbReference>
<protein>
    <submittedName>
        <fullName evidence="2">Phospholipase D family protein</fullName>
    </submittedName>
</protein>
<gene>
    <name evidence="2" type="ORF">GZ085_07805</name>
</gene>
<dbReference type="PROSITE" id="PS50035">
    <property type="entry name" value="PLD"/>
    <property type="match status" value="1"/>
</dbReference>
<dbReference type="GO" id="GO:0032049">
    <property type="term" value="P:cardiolipin biosynthetic process"/>
    <property type="evidence" value="ECO:0007669"/>
    <property type="project" value="UniProtKB-ARBA"/>
</dbReference>
<dbReference type="InterPro" id="IPR025202">
    <property type="entry name" value="PLD-like_dom"/>
</dbReference>
<dbReference type="SMART" id="SM00155">
    <property type="entry name" value="PLDc"/>
    <property type="match status" value="1"/>
</dbReference>
<evidence type="ECO:0000259" key="1">
    <source>
        <dbReference type="PROSITE" id="PS50035"/>
    </source>
</evidence>
<dbReference type="PANTHER" id="PTHR21248:SF12">
    <property type="entry name" value="CARDIOLIPIN SYNTHASE C"/>
    <property type="match status" value="1"/>
</dbReference>
<evidence type="ECO:0000313" key="3">
    <source>
        <dbReference type="Proteomes" id="UP000483432"/>
    </source>
</evidence>
<accession>A0A7C9NZN9</accession>
<comment type="caution">
    <text evidence="2">The sequence shown here is derived from an EMBL/GenBank/DDBJ whole genome shotgun (WGS) entry which is preliminary data.</text>
</comment>
<dbReference type="Proteomes" id="UP000483432">
    <property type="component" value="Unassembled WGS sequence"/>
</dbReference>
<feature type="domain" description="PLD phosphodiesterase" evidence="1">
    <location>
        <begin position="197"/>
        <end position="224"/>
    </location>
</feature>
<dbReference type="CDD" id="cd09113">
    <property type="entry name" value="PLDc_ymdC_like_2"/>
    <property type="match status" value="1"/>
</dbReference>
<sequence length="312" mass="34904">RLSWTFDEFWNNGLSIPAGALSREKSSHSALSEHRLVLHEESKQLKADGVDYAKRVATGDPFDGMLSGRLPLIWAHAQLISDSPDKKKVESGAMVGRLMHRAVANATSKVQSELLMITPYLIPGDEGMQMFKDLRQRNVRVRILTSSLESSTVLLAQSGYMQYRTPLLKNGVELYEIRSLLGNARGSGQTAAISRYGNYSLHAKLFVFDRQRVFIGSMNIDQRSMHLNTEIGLVIDSPELAQQVAARFEAMVQPVNAYTLALRPGSDEDSSAWVWRTQEGGEAVEYDTEPARSDWQRTKVHLLSLLPLDDEL</sequence>
<feature type="non-terminal residue" evidence="2">
    <location>
        <position position="1"/>
    </location>
</feature>
<dbReference type="SUPFAM" id="SSF56024">
    <property type="entry name" value="Phospholipase D/nuclease"/>
    <property type="match status" value="1"/>
</dbReference>
<name>A0A7C9NZN9_9PROT</name>
<reference evidence="2 3" key="1">
    <citation type="submission" date="2019-09" db="EMBL/GenBank/DDBJ databases">
        <title>H2 Metabolism Revealed by Metagenomic Analysis in Subglacial Sediment of East Antarctica.</title>
        <authorList>
            <person name="Yang Z."/>
            <person name="Zhang Y."/>
            <person name="Lv Y."/>
            <person name="Yan W."/>
            <person name="Xiao X."/>
            <person name="Sun B."/>
            <person name="Ma H."/>
        </authorList>
    </citation>
    <scope>NUCLEOTIDE SEQUENCE [LARGE SCALE GENOMIC DNA]</scope>
    <source>
        <strain evidence="2">Bin2_2</strain>
    </source>
</reference>
<dbReference type="AlphaFoldDB" id="A0A7C9NZN9"/>
<dbReference type="Pfam" id="PF13091">
    <property type="entry name" value="PLDc_2"/>
    <property type="match status" value="1"/>
</dbReference>
<dbReference type="EMBL" id="JAAFGW010000099">
    <property type="protein sequence ID" value="NDP48284.1"/>
    <property type="molecule type" value="Genomic_DNA"/>
</dbReference>
<organism evidence="2 3">
    <name type="scientific">Sulfuriferula multivorans</name>
    <dbReference type="NCBI Taxonomy" id="1559896"/>
    <lineage>
        <taxon>Bacteria</taxon>
        <taxon>Pseudomonadati</taxon>
        <taxon>Pseudomonadota</taxon>
        <taxon>Betaproteobacteria</taxon>
        <taxon>Nitrosomonadales</taxon>
        <taxon>Sulfuricellaceae</taxon>
        <taxon>Sulfuriferula</taxon>
    </lineage>
</organism>
<evidence type="ECO:0000313" key="2">
    <source>
        <dbReference type="EMBL" id="NDP48284.1"/>
    </source>
</evidence>
<dbReference type="InterPro" id="IPR001736">
    <property type="entry name" value="PLipase_D/transphosphatidylase"/>
</dbReference>